<name>A0ABS4IDE6_9BACI</name>
<sequence length="114" mass="13171">MTYRYKDFYQRINKQSQELLHGGTDYRKTTVSLSLLVADQLKTVTPFLDLLNTKRVVEEHLPDENKERVNDVAKMLYVNARALEVSSKRTAATKAYVAEKTQNQQPIKLVKAKK</sequence>
<protein>
    <submittedName>
        <fullName evidence="1">Uncharacterized protein</fullName>
    </submittedName>
</protein>
<dbReference type="EMBL" id="JAGGKX010000002">
    <property type="protein sequence ID" value="MBP1968361.1"/>
    <property type="molecule type" value="Genomic_DNA"/>
</dbReference>
<gene>
    <name evidence="1" type="ORF">J2Z83_000453</name>
</gene>
<keyword evidence="2" id="KW-1185">Reference proteome</keyword>
<evidence type="ECO:0000313" key="1">
    <source>
        <dbReference type="EMBL" id="MBP1968361.1"/>
    </source>
</evidence>
<proteinExistence type="predicted"/>
<dbReference type="Proteomes" id="UP001519345">
    <property type="component" value="Unassembled WGS sequence"/>
</dbReference>
<comment type="caution">
    <text evidence="1">The sequence shown here is derived from an EMBL/GenBank/DDBJ whole genome shotgun (WGS) entry which is preliminary data.</text>
</comment>
<organism evidence="1 2">
    <name type="scientific">Virgibacillus natechei</name>
    <dbReference type="NCBI Taxonomy" id="1216297"/>
    <lineage>
        <taxon>Bacteria</taxon>
        <taxon>Bacillati</taxon>
        <taxon>Bacillota</taxon>
        <taxon>Bacilli</taxon>
        <taxon>Bacillales</taxon>
        <taxon>Bacillaceae</taxon>
        <taxon>Virgibacillus</taxon>
    </lineage>
</organism>
<reference evidence="1 2" key="1">
    <citation type="submission" date="2021-03" db="EMBL/GenBank/DDBJ databases">
        <title>Genomic Encyclopedia of Type Strains, Phase IV (KMG-IV): sequencing the most valuable type-strain genomes for metagenomic binning, comparative biology and taxonomic classification.</title>
        <authorList>
            <person name="Goeker M."/>
        </authorList>
    </citation>
    <scope>NUCLEOTIDE SEQUENCE [LARGE SCALE GENOMIC DNA]</scope>
    <source>
        <strain evidence="1 2">DSM 25609</strain>
    </source>
</reference>
<evidence type="ECO:0000313" key="2">
    <source>
        <dbReference type="Proteomes" id="UP001519345"/>
    </source>
</evidence>
<accession>A0ABS4IDE6</accession>
<dbReference type="RefSeq" id="WP_209461602.1">
    <property type="nucleotide sequence ID" value="NZ_CP110224.1"/>
</dbReference>